<organism evidence="5 6">
    <name type="scientific">Microcaecilia unicolor</name>
    <dbReference type="NCBI Taxonomy" id="1415580"/>
    <lineage>
        <taxon>Eukaryota</taxon>
        <taxon>Metazoa</taxon>
        <taxon>Chordata</taxon>
        <taxon>Craniata</taxon>
        <taxon>Vertebrata</taxon>
        <taxon>Euteleostomi</taxon>
        <taxon>Amphibia</taxon>
        <taxon>Gymnophiona</taxon>
        <taxon>Siphonopidae</taxon>
        <taxon>Microcaecilia</taxon>
    </lineage>
</organism>
<reference evidence="6" key="1">
    <citation type="submission" date="2025-08" db="UniProtKB">
        <authorList>
            <consortium name="RefSeq"/>
        </authorList>
    </citation>
    <scope>IDENTIFICATION</scope>
</reference>
<keyword evidence="3" id="KW-0175">Coiled coil</keyword>
<evidence type="ECO:0000313" key="6">
    <source>
        <dbReference type="RefSeq" id="XP_030060802.1"/>
    </source>
</evidence>
<dbReference type="Pfam" id="PF15554">
    <property type="entry name" value="FSIP1"/>
    <property type="match status" value="3"/>
</dbReference>
<feature type="compositionally biased region" description="Basic residues" evidence="4">
    <location>
        <begin position="183"/>
        <end position="193"/>
    </location>
</feature>
<dbReference type="PANTHER" id="PTHR22012">
    <property type="entry name" value="FIBROUS SHEATH INTERACTING PROTEIN 1"/>
    <property type="match status" value="1"/>
</dbReference>
<name>A0A6P7XZK5_9AMPH</name>
<dbReference type="KEGG" id="muo:115471239"/>
<dbReference type="PANTHER" id="PTHR22012:SF2">
    <property type="entry name" value="FIBROUS SHEATH-INTERACTING PROTEIN 1"/>
    <property type="match status" value="1"/>
</dbReference>
<proteinExistence type="inferred from homology"/>
<feature type="region of interest" description="Disordered" evidence="4">
    <location>
        <begin position="167"/>
        <end position="193"/>
    </location>
</feature>
<dbReference type="GeneID" id="115471239"/>
<feature type="region of interest" description="Disordered" evidence="4">
    <location>
        <begin position="466"/>
        <end position="488"/>
    </location>
</feature>
<dbReference type="InParanoid" id="A0A6P7XZK5"/>
<evidence type="ECO:0000313" key="5">
    <source>
        <dbReference type="Proteomes" id="UP000515156"/>
    </source>
</evidence>
<dbReference type="RefSeq" id="XP_030060802.1">
    <property type="nucleotide sequence ID" value="XM_030204942.1"/>
</dbReference>
<dbReference type="PRINTS" id="PR02075">
    <property type="entry name" value="FIBSHEATHIP1"/>
</dbReference>
<sequence length="517" mass="57528">MDIVRSSLDEISRPACSGKSRPGSRVSPCSDKAKTGIVSMAAGSLEVLPPEPKTPEAGAELAPSPTPDAWGGSWTPERENRDPRLQQAVRTMRRLDKILARKQAREREVKAQGLELSRKLWEELRASVLPGSSPSPEEAANTGHFLVLTKSAQQEDLVAFTPVFQTQVPSDEDGDGEQSQQMGRKRKGARGKKKTEFIKRNVELVKEAGDQVMILLEEEKDRLLELLKDMDEGISDTPGTEEDVCERIVAGEGYTPEPREHQQLVKIDAELQAVLSVEDFSALRSSYSSIPSQIYQQSVVYINGNQETAPGERVLRDNREQREQQNRLKEIDHQLRTMDFLSDRSASLSEEQLRSLLQDCLCSQRSSSAATEEEALDSDRTTSSCCSAKDFPPLSKTALAKLLDNARNLGITAPDVTEEDERSENEMVGYYLSKALASSQEPKLNDECENNEEEMNDSITEDYFMSETSGRRSLKRSPHLEPYYDSDNTHPLIKASISGLAEGTCGDELRIEDVTED</sequence>
<dbReference type="OrthoDB" id="9946895at2759"/>
<evidence type="ECO:0000256" key="4">
    <source>
        <dbReference type="SAM" id="MobiDB-lite"/>
    </source>
</evidence>
<dbReference type="FunCoup" id="A0A6P7XZK5">
    <property type="interactions" value="46"/>
</dbReference>
<evidence type="ECO:0000256" key="2">
    <source>
        <dbReference type="ARBA" id="ARBA00019480"/>
    </source>
</evidence>
<keyword evidence="5" id="KW-1185">Reference proteome</keyword>
<accession>A0A6P7XZK5</accession>
<dbReference type="CTD" id="161835"/>
<comment type="similarity">
    <text evidence="1">Belongs to the FSIP1 family.</text>
</comment>
<dbReference type="AlphaFoldDB" id="A0A6P7XZK5"/>
<gene>
    <name evidence="6" type="primary">FSIP1</name>
</gene>
<dbReference type="InterPro" id="IPR026246">
    <property type="entry name" value="Fsip1"/>
</dbReference>
<protein>
    <recommendedName>
        <fullName evidence="2">Fibrous sheath-interacting protein 1</fullName>
    </recommendedName>
</protein>
<evidence type="ECO:0000256" key="1">
    <source>
        <dbReference type="ARBA" id="ARBA00010495"/>
    </source>
</evidence>
<evidence type="ECO:0000256" key="3">
    <source>
        <dbReference type="ARBA" id="ARBA00023054"/>
    </source>
</evidence>
<feature type="region of interest" description="Disordered" evidence="4">
    <location>
        <begin position="1"/>
        <end position="86"/>
    </location>
</feature>
<dbReference type="Proteomes" id="UP000515156">
    <property type="component" value="Chromosome 5"/>
</dbReference>